<name>A0A2T5HM85_9RHOB</name>
<accession>A0A2T5HM85</accession>
<keyword evidence="1" id="KW-0472">Membrane</keyword>
<proteinExistence type="predicted"/>
<evidence type="ECO:0000256" key="1">
    <source>
        <dbReference type="SAM" id="Phobius"/>
    </source>
</evidence>
<gene>
    <name evidence="2" type="ORF">C8N42_106209</name>
</gene>
<dbReference type="EMBL" id="QAOH01000006">
    <property type="protein sequence ID" value="PTQ72698.1"/>
    <property type="molecule type" value="Genomic_DNA"/>
</dbReference>
<comment type="caution">
    <text evidence="2">The sequence shown here is derived from an EMBL/GenBank/DDBJ whole genome shotgun (WGS) entry which is preliminary data.</text>
</comment>
<feature type="transmembrane region" description="Helical" evidence="1">
    <location>
        <begin position="21"/>
        <end position="43"/>
    </location>
</feature>
<reference evidence="2 3" key="1">
    <citation type="submission" date="2018-04" db="EMBL/GenBank/DDBJ databases">
        <title>Genomic Encyclopedia of Archaeal and Bacterial Type Strains, Phase II (KMG-II): from individual species to whole genera.</title>
        <authorList>
            <person name="Goeker M."/>
        </authorList>
    </citation>
    <scope>NUCLEOTIDE SEQUENCE [LARGE SCALE GENOMIC DNA]</scope>
    <source>
        <strain evidence="2 3">DSM 100434</strain>
    </source>
</reference>
<dbReference type="RefSeq" id="WP_146168256.1">
    <property type="nucleotide sequence ID" value="NZ_QAOH01000006.1"/>
</dbReference>
<keyword evidence="1" id="KW-0812">Transmembrane</keyword>
<dbReference type="AlphaFoldDB" id="A0A2T5HM85"/>
<keyword evidence="1" id="KW-1133">Transmembrane helix</keyword>
<evidence type="ECO:0000313" key="2">
    <source>
        <dbReference type="EMBL" id="PTQ72698.1"/>
    </source>
</evidence>
<organism evidence="2 3">
    <name type="scientific">Celeribacter persicus</name>
    <dbReference type="NCBI Taxonomy" id="1651082"/>
    <lineage>
        <taxon>Bacteria</taxon>
        <taxon>Pseudomonadati</taxon>
        <taxon>Pseudomonadota</taxon>
        <taxon>Alphaproteobacteria</taxon>
        <taxon>Rhodobacterales</taxon>
        <taxon>Roseobacteraceae</taxon>
        <taxon>Celeribacter</taxon>
    </lineage>
</organism>
<keyword evidence="3" id="KW-1185">Reference proteome</keyword>
<dbReference type="Proteomes" id="UP000244077">
    <property type="component" value="Unassembled WGS sequence"/>
</dbReference>
<evidence type="ECO:0008006" key="4">
    <source>
        <dbReference type="Google" id="ProtNLM"/>
    </source>
</evidence>
<protein>
    <recommendedName>
        <fullName evidence="4">Flp pilus assembly pilin Flp</fullName>
    </recommendedName>
</protein>
<sequence>MIGEFKHIWARFRADEQGAVTVDWVVLVAAVIGLSIVVLGIIWQGAFGFTLRLNADVESIDVANYTAPEQG</sequence>
<evidence type="ECO:0000313" key="3">
    <source>
        <dbReference type="Proteomes" id="UP000244077"/>
    </source>
</evidence>